<feature type="signal peptide" evidence="2">
    <location>
        <begin position="1"/>
        <end position="21"/>
    </location>
</feature>
<evidence type="ECO:0000256" key="1">
    <source>
        <dbReference type="SAM" id="MobiDB-lite"/>
    </source>
</evidence>
<comment type="caution">
    <text evidence="3">The sequence shown here is derived from an EMBL/GenBank/DDBJ whole genome shotgun (WGS) entry which is preliminary data.</text>
</comment>
<gene>
    <name evidence="3" type="ORF">CLV60_13220</name>
</gene>
<dbReference type="RefSeq" id="WP_106599764.1">
    <property type="nucleotide sequence ID" value="NZ_PYAS01000032.1"/>
</dbReference>
<keyword evidence="2" id="KW-0732">Signal</keyword>
<dbReference type="Proteomes" id="UP000241964">
    <property type="component" value="Unassembled WGS sequence"/>
</dbReference>
<dbReference type="OrthoDB" id="964078at2"/>
<organism evidence="3 4">
    <name type="scientific">Dyadobacter jiangsuensis</name>
    <dbReference type="NCBI Taxonomy" id="1591085"/>
    <lineage>
        <taxon>Bacteria</taxon>
        <taxon>Pseudomonadati</taxon>
        <taxon>Bacteroidota</taxon>
        <taxon>Cytophagia</taxon>
        <taxon>Cytophagales</taxon>
        <taxon>Spirosomataceae</taxon>
        <taxon>Dyadobacter</taxon>
    </lineage>
</organism>
<feature type="region of interest" description="Disordered" evidence="1">
    <location>
        <begin position="63"/>
        <end position="119"/>
    </location>
</feature>
<dbReference type="EMBL" id="PYAS01000032">
    <property type="protein sequence ID" value="PSL18240.1"/>
    <property type="molecule type" value="Genomic_DNA"/>
</dbReference>
<accession>A0A2P8F941</accession>
<evidence type="ECO:0000313" key="3">
    <source>
        <dbReference type="EMBL" id="PSL18240.1"/>
    </source>
</evidence>
<protein>
    <recommendedName>
        <fullName evidence="5">SlyB protein</fullName>
    </recommendedName>
</protein>
<proteinExistence type="predicted"/>
<keyword evidence="4" id="KW-1185">Reference proteome</keyword>
<evidence type="ECO:0000313" key="4">
    <source>
        <dbReference type="Proteomes" id="UP000241964"/>
    </source>
</evidence>
<evidence type="ECO:0000256" key="2">
    <source>
        <dbReference type="SAM" id="SignalP"/>
    </source>
</evidence>
<reference evidence="3 4" key="1">
    <citation type="submission" date="2018-03" db="EMBL/GenBank/DDBJ databases">
        <title>Genomic Encyclopedia of Archaeal and Bacterial Type Strains, Phase II (KMG-II): from individual species to whole genera.</title>
        <authorList>
            <person name="Goeker M."/>
        </authorList>
    </citation>
    <scope>NUCLEOTIDE SEQUENCE [LARGE SCALE GENOMIC DNA]</scope>
    <source>
        <strain evidence="3 4">DSM 29057</strain>
    </source>
</reference>
<dbReference type="PROSITE" id="PS51257">
    <property type="entry name" value="PROKAR_LIPOPROTEIN"/>
    <property type="match status" value="1"/>
</dbReference>
<dbReference type="AlphaFoldDB" id="A0A2P8F941"/>
<sequence>MRIAFVFYVLLALLSCSGVSAQVVSQDSLKALNDQKKVLALNKRLNDSKIELAKLENQIPHAVDETASTAERAQRSAEENKVAAGNLSTDPQDKQLARKASKAASAASRDAKRARKAADNLAKLRRNVDSLREKIKEDEDKLALLAPN</sequence>
<evidence type="ECO:0008006" key="5">
    <source>
        <dbReference type="Google" id="ProtNLM"/>
    </source>
</evidence>
<feature type="chain" id="PRO_5015126425" description="SlyB protein" evidence="2">
    <location>
        <begin position="22"/>
        <end position="148"/>
    </location>
</feature>
<name>A0A2P8F941_9BACT</name>
<feature type="compositionally biased region" description="Basic and acidic residues" evidence="1">
    <location>
        <begin position="72"/>
        <end position="81"/>
    </location>
</feature>